<comment type="caution">
    <text evidence="1">The sequence shown here is derived from an EMBL/GenBank/DDBJ whole genome shotgun (WGS) entry which is preliminary data.</text>
</comment>
<sequence>MQSEGAFAGQWSGGNGTKMTAGEESSSPLMSATSGPVEHFFWHGRDSADHSLNDLAPPPPIQQSLRSHSGSPTRAQLHAPGNRGLNNAKSTPVLVPSRPAGSVKNIANKFDQAGAAVSGQPPPLTIRTSQDRYRRPVGGRTPRSPQKSPTKDGIRKLQKSRPGHSPRSPMKSAATSFDTNSSMESAATITSTKSQPHAAFSPKNQSRGPYMNSTPLFGEITSDGRWNGNFDLPNYGPLPGFNQSQRRSSDGSIALGHGRSQSHQEILQPAPATATTLSPPRLHHPLSHERSRSDMDAIGRTQAPSMPNLSQQQRELQMFAMYPTPPNSASRNALPPQSPSSRIPVSYRRYSKDSAESSGPHSRSASSLSNSAPGRNRLPSSPTRRNQNPNTQSSNTSAIPRSRYHPPPVSISSNGQTLSAKIVAPLPKTSPPLRSSRPRQPVSSATTSASRARAADRYHGQVSRDGRRPSEQWLGQPYDPQKERSKRKIPELGKIDFEARRERIQKAISQNLEETRSAESLRKTSQPLEVLAEPEKQEETPAEVGALNSADQHQAEEINRETDSMPGGWPTPGLSVDTFNIPEQKDREPEPQTANTAHTEFEEESPVLGRPSTQESQRSDSAAELPQLLTSATYQQPPAKAPTPTSTVQEAPLEEVQSPSVLEHVMQMRLHSGSQASTGATDDADESSPVSAEDSPSDIEDRWGLGNGLRSVEGSIKIMLDGQRGAAGRQNKRSWSQNLHDELDHINANDVTHAQYLNQQSYDANGFVHSPVSDHGSLPEDQRQATPRGKDIGRDNTIKQSDYQRSAAPSALRDNVTSDLAVAHLLEQYQSNGTVTSDMLEEMQRHVVDLQRLSANEGSNGFMIQSLLDSIMDVQTQQEGVEGEEKETLPRTSYEMPQVTPDTPPGWQYTEGSGTAVVYGNDASNEEEQISIEGEDEDDFYVKIRKADEAWEQHQRESYLRLELEDDGKPLPPPKDFGYTPRSSAGPSSATFPPDFSAGLRISTTGQRDLPDSLSADETPTSPQLEQQLDTPPISAPPQPSHAPPPPPPPAGPVSGLPYGLPEVPQMPGTLSKRGSREMSPRARKSIWAQSGSSRPSTDSQRPPIPGSVSMSSFTESTKKTSIDTGADSQARSSKGISPSPEQKRLFKRRHIVKELLDTENTYHQDLKIIEDIYRATAAPELIPPEDKKILFGNCDEIERFSLHFYDELRKAVVPVYQPAKQTRWLNKRGSYSTTQSDGANQTSIMTQDGVDDEKDRLTTIGKVFLENLQQMEHVYSCYLKNHDAANQRLSALRNTPPVKCWLDECHNNASDITSAWDLDSLLVKPTQRVAKYPMLLQQLLETTPQDHPDRESIATAASDSISMLTRINEAKKRADLVDQIVNRKRKDSDVRTGIAKAFGRRTEKLKERVGIAEAFQDPDFDQIAHKFGGHFIRLQICMRDMQAYITSAEKAMEQISNFAGALEFFTDVSMSSGSEVESKWRMYGQAIREIIAVAFAEHRAAIHKRVIDPMVACIKLHEGPQNAINNRKKRIVDYAKCKAMEKRGEKPDKKSIEASDMYVALNDQMKIDLPKLYNLTASLVQGVLNCFLEIQLTWYNTFERKLRPVLDDIPGSIQQIEPMFHRDYDFIKNKLTDFGICNGAVLADSANFLSPSVTHPDSDSSSARRPLTLDSSKRTMSVDSESSPMPGPPGFKRRSSSYAANDGLNPVSEARMRSNSNMSHRGTPSQAPVMSNRPWSSSNTPTTSSFPHSRPVTANAPSSQQQAYLPPRASAEQARSPRPTSGATYFTARPEPADDTRSSGIFNSAVPPDTPMSTRPPSPKLATVATPPSLFVCASLFEFSIDKTRKEGGYPYLTYVQGEVFDVIAQKGELWLAKNQDDSSNTLGWIWEQHFVILSQD</sequence>
<gene>
    <name evidence="1" type="ORF">LTR37_016151</name>
</gene>
<proteinExistence type="predicted"/>
<name>A0ACC3MNT1_9PEZI</name>
<dbReference type="EMBL" id="JAUTXU010000189">
    <property type="protein sequence ID" value="KAK3700148.1"/>
    <property type="molecule type" value="Genomic_DNA"/>
</dbReference>
<evidence type="ECO:0000313" key="2">
    <source>
        <dbReference type="Proteomes" id="UP001281147"/>
    </source>
</evidence>
<keyword evidence="2" id="KW-1185">Reference proteome</keyword>
<evidence type="ECO:0000313" key="1">
    <source>
        <dbReference type="EMBL" id="KAK3700148.1"/>
    </source>
</evidence>
<reference evidence="1" key="1">
    <citation type="submission" date="2023-07" db="EMBL/GenBank/DDBJ databases">
        <title>Black Yeasts Isolated from many extreme environments.</title>
        <authorList>
            <person name="Coleine C."/>
            <person name="Stajich J.E."/>
            <person name="Selbmann L."/>
        </authorList>
    </citation>
    <scope>NUCLEOTIDE SEQUENCE</scope>
    <source>
        <strain evidence="1">CCFEE 5714</strain>
    </source>
</reference>
<organism evidence="1 2">
    <name type="scientific">Vermiconidia calcicola</name>
    <dbReference type="NCBI Taxonomy" id="1690605"/>
    <lineage>
        <taxon>Eukaryota</taxon>
        <taxon>Fungi</taxon>
        <taxon>Dikarya</taxon>
        <taxon>Ascomycota</taxon>
        <taxon>Pezizomycotina</taxon>
        <taxon>Dothideomycetes</taxon>
        <taxon>Dothideomycetidae</taxon>
        <taxon>Mycosphaerellales</taxon>
        <taxon>Extremaceae</taxon>
        <taxon>Vermiconidia</taxon>
    </lineage>
</organism>
<protein>
    <submittedName>
        <fullName evidence="1">Uncharacterized protein</fullName>
    </submittedName>
</protein>
<dbReference type="Proteomes" id="UP001281147">
    <property type="component" value="Unassembled WGS sequence"/>
</dbReference>
<accession>A0ACC3MNT1</accession>